<keyword evidence="3" id="KW-1185">Reference proteome</keyword>
<name>A0ABQ0P6V7_9PROT</name>
<gene>
    <name evidence="2" type="ORF">AA12717_1869</name>
</gene>
<dbReference type="EMBL" id="BAQP01000107">
    <property type="protein sequence ID" value="GBQ24723.1"/>
    <property type="molecule type" value="Genomic_DNA"/>
</dbReference>
<dbReference type="Proteomes" id="UP001060895">
    <property type="component" value="Unassembled WGS sequence"/>
</dbReference>
<reference evidence="2" key="1">
    <citation type="submission" date="2013-04" db="EMBL/GenBank/DDBJ databases">
        <title>The genome sequencing project of 58 acetic acid bacteria.</title>
        <authorList>
            <person name="Okamoto-Kainuma A."/>
            <person name="Ishikawa M."/>
            <person name="Umino S."/>
            <person name="Koizumi Y."/>
            <person name="Shiwa Y."/>
            <person name="Yoshikawa H."/>
            <person name="Matsutani M."/>
            <person name="Matsushita K."/>
        </authorList>
    </citation>
    <scope>NUCLEOTIDE SEQUENCE</scope>
    <source>
        <strain evidence="2">DSM 12717</strain>
    </source>
</reference>
<evidence type="ECO:0000313" key="3">
    <source>
        <dbReference type="Proteomes" id="UP001060895"/>
    </source>
</evidence>
<comment type="caution">
    <text evidence="2">The sequence shown here is derived from an EMBL/GenBank/DDBJ whole genome shotgun (WGS) entry which is preliminary data.</text>
</comment>
<proteinExistence type="predicted"/>
<organism evidence="2 3">
    <name type="scientific">Gluconacetobacter sacchari DSM 12717</name>
    <dbReference type="NCBI Taxonomy" id="1307940"/>
    <lineage>
        <taxon>Bacteria</taxon>
        <taxon>Pseudomonadati</taxon>
        <taxon>Pseudomonadota</taxon>
        <taxon>Alphaproteobacteria</taxon>
        <taxon>Acetobacterales</taxon>
        <taxon>Acetobacteraceae</taxon>
        <taxon>Gluconacetobacter</taxon>
    </lineage>
</organism>
<feature type="region of interest" description="Disordered" evidence="1">
    <location>
        <begin position="130"/>
        <end position="155"/>
    </location>
</feature>
<dbReference type="PANTHER" id="PTHR33055">
    <property type="entry name" value="TRANSPOSASE FOR INSERTION SEQUENCE ELEMENT IS1111A"/>
    <property type="match status" value="1"/>
</dbReference>
<evidence type="ECO:0008006" key="4">
    <source>
        <dbReference type="Google" id="ProtNLM"/>
    </source>
</evidence>
<evidence type="ECO:0000256" key="1">
    <source>
        <dbReference type="SAM" id="MobiDB-lite"/>
    </source>
</evidence>
<sequence length="155" mass="17876">MRERARARERRLFSLVVIQEAGLDGFWIDRALKREDWIESYVVDAASIVVSRKHRRAKTDRFDFEMLVRTLLAFKRGAARVCSIVRPPSREEEDRRHHGRERKVLVGERTRHINRVKGLSFGQGIRGVTSRHDGTGVRASTSCERASSLAGQRDH</sequence>
<accession>A0ABQ0P6V7</accession>
<dbReference type="PANTHER" id="PTHR33055:SF3">
    <property type="entry name" value="PUTATIVE TRANSPOSASE FOR IS117-RELATED"/>
    <property type="match status" value="1"/>
</dbReference>
<protein>
    <recommendedName>
        <fullName evidence="4">Transposase</fullName>
    </recommendedName>
</protein>
<dbReference type="InterPro" id="IPR047650">
    <property type="entry name" value="Transpos_IS110"/>
</dbReference>
<evidence type="ECO:0000313" key="2">
    <source>
        <dbReference type="EMBL" id="GBQ24723.1"/>
    </source>
</evidence>